<dbReference type="STRING" id="756499.Desde_2275"/>
<dbReference type="EMBL" id="CP003348">
    <property type="protein sequence ID" value="AFM00620.1"/>
    <property type="molecule type" value="Genomic_DNA"/>
</dbReference>
<evidence type="ECO:0000313" key="2">
    <source>
        <dbReference type="Proteomes" id="UP000006053"/>
    </source>
</evidence>
<reference evidence="2" key="1">
    <citation type="submission" date="2012-06" db="EMBL/GenBank/DDBJ databases">
        <title>Complete sequence of Desulfitobacterium dehalogenans ATCC 51507.</title>
        <authorList>
            <person name="Lucas S."/>
            <person name="Han J."/>
            <person name="Lapidus A."/>
            <person name="Cheng J.-F."/>
            <person name="Goodwin L."/>
            <person name="Pitluck S."/>
            <person name="Peters L."/>
            <person name="Ovchinnikova G."/>
            <person name="Teshima H."/>
            <person name="Detter J.C."/>
            <person name="Han C."/>
            <person name="Tapia R."/>
            <person name="Land M."/>
            <person name="Hauser L."/>
            <person name="Kyrpides N."/>
            <person name="Ivanova N."/>
            <person name="Pagani I."/>
            <person name="Kruse T."/>
            <person name="de Vos W.M."/>
            <person name="Smidt H."/>
            <person name="Woyke T."/>
        </authorList>
    </citation>
    <scope>NUCLEOTIDE SEQUENCE [LARGE SCALE GENOMIC DNA]</scope>
    <source>
        <strain evidence="2">ATCC 51507 / DSM 9161 / JW/IU-DC1</strain>
    </source>
</reference>
<accession>I4A9I5</accession>
<name>I4A9I5_DESDJ</name>
<evidence type="ECO:0000313" key="1">
    <source>
        <dbReference type="EMBL" id="AFM00620.1"/>
    </source>
</evidence>
<organism evidence="1 2">
    <name type="scientific">Desulfitobacterium dehalogenans (strain ATCC 51507 / DSM 9161 / JW/IU-DC1)</name>
    <dbReference type="NCBI Taxonomy" id="756499"/>
    <lineage>
        <taxon>Bacteria</taxon>
        <taxon>Bacillati</taxon>
        <taxon>Bacillota</taxon>
        <taxon>Clostridia</taxon>
        <taxon>Eubacteriales</taxon>
        <taxon>Desulfitobacteriaceae</taxon>
        <taxon>Desulfitobacterium</taxon>
    </lineage>
</organism>
<gene>
    <name evidence="1" type="ordered locus">Desde_2275</name>
</gene>
<protein>
    <submittedName>
        <fullName evidence="1">Uncharacterized protein</fullName>
    </submittedName>
</protein>
<keyword evidence="2" id="KW-1185">Reference proteome</keyword>
<dbReference type="AlphaFoldDB" id="I4A9I5"/>
<proteinExistence type="predicted"/>
<sequence length="33" mass="3587">MSDNDKLVIEAILASIGLESIKIPNSKISCKQQ</sequence>
<dbReference type="Proteomes" id="UP000006053">
    <property type="component" value="Chromosome"/>
</dbReference>
<dbReference type="HOGENOM" id="CLU_3381541_0_0_9"/>
<dbReference type="KEGG" id="ddh:Desde_2275"/>
<reference evidence="1 2" key="2">
    <citation type="journal article" date="2015" name="J. Bacteriol.">
        <title>Genomic, proteomic, and biochemical analysis of the organohalide respiratory pathway in Desulfitobacterium dehalogenans.</title>
        <authorList>
            <person name="Kruse T."/>
            <person name="van de Pas B.A."/>
            <person name="Atteia A."/>
            <person name="Krab K."/>
            <person name="Hagen W.R."/>
            <person name="Goodwin L."/>
            <person name="Chain P."/>
            <person name="Boeren S."/>
            <person name="Maphosa F."/>
            <person name="Schraa G."/>
            <person name="de Vos W.M."/>
            <person name="van der Oost J."/>
            <person name="Smidt H."/>
            <person name="Stams A.J."/>
        </authorList>
    </citation>
    <scope>NUCLEOTIDE SEQUENCE [LARGE SCALE GENOMIC DNA]</scope>
    <source>
        <strain evidence="2">ATCC 51507 / DSM 9161 / JW/IU-DC1</strain>
    </source>
</reference>